<keyword evidence="2" id="KW-0496">Mitochondrion</keyword>
<reference evidence="2" key="1">
    <citation type="submission" date="2020-10" db="EMBL/GenBank/DDBJ databases">
        <title>The expanded plant-like mitogenome of the invasive quagga mussel, Dreissena rostriformis.</title>
        <authorList>
            <person name="Calcino A.D."/>
            <person name="Baranyi C."/>
            <person name="Wanninger A."/>
        </authorList>
    </citation>
    <scope>NUCLEOTIDE SEQUENCE</scope>
</reference>
<evidence type="ECO:0000256" key="1">
    <source>
        <dbReference type="SAM" id="Phobius"/>
    </source>
</evidence>
<dbReference type="GeneID" id="67270456"/>
<name>A0A894JLK3_9BIVA</name>
<accession>A0A894JLK3</accession>
<feature type="transmembrane region" description="Helical" evidence="1">
    <location>
        <begin position="6"/>
        <end position="29"/>
    </location>
</feature>
<dbReference type="AlphaFoldDB" id="A0A894JLK3"/>
<dbReference type="CTD" id="67270456"/>
<keyword evidence="1" id="KW-1133">Transmembrane helix</keyword>
<geneLocation type="mitochondrion" evidence="2"/>
<keyword evidence="1" id="KW-0472">Membrane</keyword>
<proteinExistence type="predicted"/>
<protein>
    <submittedName>
        <fullName evidence="2">Uncharacterized protein</fullName>
    </submittedName>
</protein>
<dbReference type="RefSeq" id="YP_010165797.1">
    <property type="nucleotide sequence ID" value="NC_057514.1"/>
</dbReference>
<dbReference type="EMBL" id="MW080914">
    <property type="protein sequence ID" value="QRV59731.1"/>
    <property type="molecule type" value="Genomic_DNA"/>
</dbReference>
<keyword evidence="1" id="KW-0812">Transmembrane</keyword>
<evidence type="ECO:0000313" key="2">
    <source>
        <dbReference type="EMBL" id="QRV59731.1"/>
    </source>
</evidence>
<organism evidence="2">
    <name type="scientific">Dreissena rostriformis</name>
    <dbReference type="NCBI Taxonomy" id="205083"/>
    <lineage>
        <taxon>Eukaryota</taxon>
        <taxon>Metazoa</taxon>
        <taxon>Spiralia</taxon>
        <taxon>Lophotrochozoa</taxon>
        <taxon>Mollusca</taxon>
        <taxon>Bivalvia</taxon>
        <taxon>Autobranchia</taxon>
        <taxon>Heteroconchia</taxon>
        <taxon>Euheterodonta</taxon>
        <taxon>Imparidentia</taxon>
        <taxon>Neoheterodontei</taxon>
        <taxon>Myida</taxon>
        <taxon>Dreissenoidea</taxon>
        <taxon>Dreissenidae</taxon>
        <taxon>Dreissena</taxon>
    </lineage>
</organism>
<sequence>MLHPSVNQLLFSFINPLVVFTFFSPGLYLDIKSFGLFVWTIMFL</sequence>
<gene>
    <name evidence="2" type="primary">orf8</name>
</gene>